<feature type="compositionally biased region" description="Basic and acidic residues" evidence="11">
    <location>
        <begin position="487"/>
        <end position="497"/>
    </location>
</feature>
<dbReference type="PANTHER" id="PTHR11085">
    <property type="entry name" value="NAD-DEPENDENT PROTEIN DEACYLASE SIRTUIN-5, MITOCHONDRIAL-RELATED"/>
    <property type="match status" value="1"/>
</dbReference>
<dbReference type="CDD" id="cd01408">
    <property type="entry name" value="SIRT1"/>
    <property type="match status" value="1"/>
</dbReference>
<reference evidence="13" key="1">
    <citation type="submission" date="2020-03" db="EMBL/GenBank/DDBJ databases">
        <authorList>
            <person name="Yang Y."/>
            <person name="Jiang Q.C."/>
        </authorList>
    </citation>
    <scope>NUCLEOTIDE SEQUENCE</scope>
</reference>
<feature type="compositionally biased region" description="Low complexity" evidence="11">
    <location>
        <begin position="99"/>
        <end position="113"/>
    </location>
</feature>
<dbReference type="GO" id="GO:0002039">
    <property type="term" value="F:p53 binding"/>
    <property type="evidence" value="ECO:0007669"/>
    <property type="project" value="TreeGrafter"/>
</dbReference>
<feature type="domain" description="Deacetylase sirtuin-type" evidence="12">
    <location>
        <begin position="177"/>
        <end position="452"/>
    </location>
</feature>
<sequence>MADEREGYNSHSPAKRSRTLSIDISQAYIEGQQLSNDAGQLGSCEMFNAGDSGFSELTSLASSEDENLTNDLPSTSYALPSSQDAEDSLCNMEKDDDSSSSSDVSDISGLSDLSNHDWEPSSGTMTWVQQQMVLGTNPRSILNELVPNEAQIPTHLDDVTLWKIIVNIVSEPPRRERLRHINSITDAVRLLRSCKKILVLTGAGVSVSCGIPDFRSRDGIYARLAVDFPDLPDPQAMFDIHYFRKDPRPFFKFARDLWPGQFTPSKCHKFIRLLEKQNKLLRNYTQNIDTLEQQAGIDRVIQCHGSFATATCLRCQYRVPSKEIEKEIMEQRIPLCPKCSELSKDEQEASTSSTVALSSQPIMKPDIVFFGEGMPDEFHRAMAFDKEECDLIIVIGSSLKVRPVALIPCALPNHVPQILINREPLRHMVFDVELLGDCDIIVNQLCHLLGPQWEGDICYRQPLTEISRLPPRPIPPPAVPAPLFPKRLQEDPSRRDSGMSTGSLEMESSESVEGGISQLQENDMTGWWEPRVKVNLADQLPENSYLAIQSGRYLFPGAELFYDPDEEVESDSDSSDSSDSSGIIDGGESSLPFPEHGIKRKAMD</sequence>
<feature type="binding site" evidence="10">
    <location>
        <position position="339"/>
    </location>
    <ligand>
        <name>Zn(2+)</name>
        <dbReference type="ChEBI" id="CHEBI:29105"/>
    </ligand>
</feature>
<dbReference type="GO" id="GO:0003714">
    <property type="term" value="F:transcription corepressor activity"/>
    <property type="evidence" value="ECO:0007669"/>
    <property type="project" value="TreeGrafter"/>
</dbReference>
<dbReference type="GO" id="GO:0046872">
    <property type="term" value="F:metal ion binding"/>
    <property type="evidence" value="ECO:0007669"/>
    <property type="project" value="UniProtKB-KW"/>
</dbReference>
<dbReference type="Gene3D" id="3.40.50.1220">
    <property type="entry name" value="TPP-binding domain"/>
    <property type="match status" value="1"/>
</dbReference>
<keyword evidence="8" id="KW-0520">NAD</keyword>
<evidence type="ECO:0000256" key="10">
    <source>
        <dbReference type="PROSITE-ProRule" id="PRU00236"/>
    </source>
</evidence>
<dbReference type="GO" id="GO:0005637">
    <property type="term" value="C:nuclear inner membrane"/>
    <property type="evidence" value="ECO:0007669"/>
    <property type="project" value="TreeGrafter"/>
</dbReference>
<evidence type="ECO:0000256" key="3">
    <source>
        <dbReference type="ARBA" id="ARBA00006924"/>
    </source>
</evidence>
<feature type="region of interest" description="Disordered" evidence="11">
    <location>
        <begin position="563"/>
        <end position="604"/>
    </location>
</feature>
<feature type="compositionally biased region" description="Pro residues" evidence="11">
    <location>
        <begin position="470"/>
        <end position="483"/>
    </location>
</feature>
<dbReference type="AlphaFoldDB" id="A0A899IGQ9"/>
<comment type="cofactor">
    <cofactor evidence="1">
        <name>Zn(2+)</name>
        <dbReference type="ChEBI" id="CHEBI:29105"/>
    </cofactor>
</comment>
<proteinExistence type="evidence at transcript level"/>
<gene>
    <name evidence="13" type="primary">Sir2</name>
</gene>
<dbReference type="InterPro" id="IPR029035">
    <property type="entry name" value="DHS-like_NAD/FAD-binding_dom"/>
</dbReference>
<dbReference type="SUPFAM" id="SSF52467">
    <property type="entry name" value="DHS-like NAD/FAD-binding domain"/>
    <property type="match status" value="1"/>
</dbReference>
<comment type="similarity">
    <text evidence="3">Belongs to the sirtuin family. Class I subfamily.</text>
</comment>
<comment type="subcellular location">
    <subcellularLocation>
        <location evidence="2">Nucleus</location>
    </subcellularLocation>
</comment>
<feature type="active site" description="Proton acceptor" evidence="10">
    <location>
        <position position="304"/>
    </location>
</feature>
<dbReference type="Gene3D" id="3.30.1600.10">
    <property type="entry name" value="SIR2/SIRT2 'Small Domain"/>
    <property type="match status" value="1"/>
</dbReference>
<dbReference type="InterPro" id="IPR026590">
    <property type="entry name" value="Ssirtuin_cat_dom"/>
</dbReference>
<name>A0A899IGQ9_9CRUS</name>
<dbReference type="InterPro" id="IPR003000">
    <property type="entry name" value="Sirtuin"/>
</dbReference>
<evidence type="ECO:0000259" key="12">
    <source>
        <dbReference type="PROSITE" id="PS50305"/>
    </source>
</evidence>
<evidence type="ECO:0000256" key="1">
    <source>
        <dbReference type="ARBA" id="ARBA00001947"/>
    </source>
</evidence>
<keyword evidence="7 10" id="KW-0862">Zinc</keyword>
<dbReference type="EMBL" id="MT240895">
    <property type="protein sequence ID" value="QSL97062.1"/>
    <property type="molecule type" value="mRNA"/>
</dbReference>
<dbReference type="Pfam" id="PF02146">
    <property type="entry name" value="SIR2"/>
    <property type="match status" value="1"/>
</dbReference>
<dbReference type="FunFam" id="3.30.1600.10:FF:000013">
    <property type="entry name" value="NAD-dependent protein deacetylase sirtuin-1"/>
    <property type="match status" value="1"/>
</dbReference>
<dbReference type="EC" id="2.3.1.286" evidence="4"/>
<keyword evidence="6 10" id="KW-0479">Metal-binding</keyword>
<dbReference type="GO" id="GO:0070403">
    <property type="term" value="F:NAD+ binding"/>
    <property type="evidence" value="ECO:0007669"/>
    <property type="project" value="InterPro"/>
</dbReference>
<evidence type="ECO:0000256" key="9">
    <source>
        <dbReference type="ARBA" id="ARBA00023242"/>
    </source>
</evidence>
<evidence type="ECO:0000256" key="6">
    <source>
        <dbReference type="ARBA" id="ARBA00022723"/>
    </source>
</evidence>
<keyword evidence="5" id="KW-0808">Transferase</keyword>
<keyword evidence="9" id="KW-0539">Nucleus</keyword>
<evidence type="ECO:0000313" key="13">
    <source>
        <dbReference type="EMBL" id="QSL97062.1"/>
    </source>
</evidence>
<feature type="binding site" evidence="10">
    <location>
        <position position="315"/>
    </location>
    <ligand>
        <name>Zn(2+)</name>
        <dbReference type="ChEBI" id="CHEBI:29105"/>
    </ligand>
</feature>
<organism evidence="13">
    <name type="scientific">Simocephalus vetulus</name>
    <dbReference type="NCBI Taxonomy" id="77651"/>
    <lineage>
        <taxon>Eukaryota</taxon>
        <taxon>Metazoa</taxon>
        <taxon>Ecdysozoa</taxon>
        <taxon>Arthropoda</taxon>
        <taxon>Crustacea</taxon>
        <taxon>Branchiopoda</taxon>
        <taxon>Diplostraca</taxon>
        <taxon>Cladocera</taxon>
        <taxon>Anomopoda</taxon>
        <taxon>Daphniidae</taxon>
        <taxon>Simocephalus</taxon>
    </lineage>
</organism>
<evidence type="ECO:0000256" key="7">
    <source>
        <dbReference type="ARBA" id="ARBA00022833"/>
    </source>
</evidence>
<evidence type="ECO:0000256" key="8">
    <source>
        <dbReference type="ARBA" id="ARBA00023027"/>
    </source>
</evidence>
<dbReference type="InterPro" id="IPR026591">
    <property type="entry name" value="Sirtuin_cat_small_dom_sf"/>
</dbReference>
<dbReference type="GO" id="GO:0017136">
    <property type="term" value="F:histone deacetylase activity, NAD-dependent"/>
    <property type="evidence" value="ECO:0007669"/>
    <property type="project" value="TreeGrafter"/>
</dbReference>
<feature type="binding site" evidence="10">
    <location>
        <position position="336"/>
    </location>
    <ligand>
        <name>Zn(2+)</name>
        <dbReference type="ChEBI" id="CHEBI:29105"/>
    </ligand>
</feature>
<evidence type="ECO:0000256" key="4">
    <source>
        <dbReference type="ARBA" id="ARBA00012928"/>
    </source>
</evidence>
<dbReference type="GO" id="GO:0005654">
    <property type="term" value="C:nucleoplasm"/>
    <property type="evidence" value="ECO:0007669"/>
    <property type="project" value="TreeGrafter"/>
</dbReference>
<feature type="binding site" evidence="10">
    <location>
        <position position="312"/>
    </location>
    <ligand>
        <name>Zn(2+)</name>
        <dbReference type="ChEBI" id="CHEBI:29105"/>
    </ligand>
</feature>
<dbReference type="GO" id="GO:0033553">
    <property type="term" value="C:rDNA heterochromatin"/>
    <property type="evidence" value="ECO:0007669"/>
    <property type="project" value="TreeGrafter"/>
</dbReference>
<feature type="region of interest" description="Disordered" evidence="11">
    <location>
        <begin position="469"/>
        <end position="515"/>
    </location>
</feature>
<evidence type="ECO:0000256" key="11">
    <source>
        <dbReference type="SAM" id="MobiDB-lite"/>
    </source>
</evidence>
<feature type="compositionally biased region" description="Low complexity" evidence="11">
    <location>
        <begin position="577"/>
        <end position="590"/>
    </location>
</feature>
<evidence type="ECO:0000256" key="2">
    <source>
        <dbReference type="ARBA" id="ARBA00004123"/>
    </source>
</evidence>
<dbReference type="InterPro" id="IPR050134">
    <property type="entry name" value="NAD-dep_sirtuin_deacylases"/>
</dbReference>
<dbReference type="PROSITE" id="PS50305">
    <property type="entry name" value="SIRTUIN"/>
    <property type="match status" value="1"/>
</dbReference>
<feature type="compositionally biased region" description="Acidic residues" evidence="11">
    <location>
        <begin position="563"/>
        <end position="576"/>
    </location>
</feature>
<feature type="compositionally biased region" description="Polar residues" evidence="11">
    <location>
        <begin position="69"/>
        <end position="83"/>
    </location>
</feature>
<evidence type="ECO:0000256" key="5">
    <source>
        <dbReference type="ARBA" id="ARBA00022679"/>
    </source>
</evidence>
<accession>A0A899IGQ9</accession>
<feature type="region of interest" description="Disordered" evidence="11">
    <location>
        <begin position="61"/>
        <end position="115"/>
    </location>
</feature>
<protein>
    <recommendedName>
        <fullName evidence="4">protein acetyllysine N-acetyltransferase</fullName>
        <ecNumber evidence="4">2.3.1.286</ecNumber>
    </recommendedName>
</protein>
<dbReference type="PANTHER" id="PTHR11085:SF9">
    <property type="entry name" value="NAD-DEPENDENT PROTEIN DEACETYLASE SIRTUIN-1"/>
    <property type="match status" value="1"/>
</dbReference>